<dbReference type="AlphaFoldDB" id="A0A508XAA4"/>
<dbReference type="EMBL" id="CABFNB010000146">
    <property type="protein sequence ID" value="VTZ64966.1"/>
    <property type="molecule type" value="Genomic_DNA"/>
</dbReference>
<gene>
    <name evidence="1" type="ORF">EMEDMD4_760020</name>
</gene>
<accession>A0A508XAA4</accession>
<proteinExistence type="predicted"/>
<reference evidence="1" key="1">
    <citation type="submission" date="2019-06" db="EMBL/GenBank/DDBJ databases">
        <authorList>
            <person name="Le Quere A."/>
            <person name="Colella S."/>
        </authorList>
    </citation>
    <scope>NUCLEOTIDE SEQUENCE</scope>
    <source>
        <strain evidence="1">EmedicaeMD41</strain>
    </source>
</reference>
<dbReference type="Proteomes" id="UP000507954">
    <property type="component" value="Unassembled WGS sequence"/>
</dbReference>
<protein>
    <submittedName>
        <fullName evidence="1">Uncharacterized protein</fullName>
    </submittedName>
</protein>
<name>A0A508XAA4_9HYPH</name>
<evidence type="ECO:0000313" key="1">
    <source>
        <dbReference type="EMBL" id="VTZ64966.1"/>
    </source>
</evidence>
<sequence>MARKASLGSRLARESPRSTLVCDVLDDCSFAGKMICMNNLWENQCRVLSSFTKSALGTPSRLPRYQL</sequence>
<organism evidence="1">
    <name type="scientific">Sinorhizobium medicae</name>
    <dbReference type="NCBI Taxonomy" id="110321"/>
    <lineage>
        <taxon>Bacteria</taxon>
        <taxon>Pseudomonadati</taxon>
        <taxon>Pseudomonadota</taxon>
        <taxon>Alphaproteobacteria</taxon>
        <taxon>Hyphomicrobiales</taxon>
        <taxon>Rhizobiaceae</taxon>
        <taxon>Sinorhizobium/Ensifer group</taxon>
        <taxon>Sinorhizobium</taxon>
    </lineage>
</organism>